<evidence type="ECO:0000256" key="3">
    <source>
        <dbReference type="ARBA" id="ARBA00022454"/>
    </source>
</evidence>
<keyword evidence="7" id="KW-0175">Coiled coil</keyword>
<evidence type="ECO:0000256" key="7">
    <source>
        <dbReference type="ARBA" id="ARBA00023054"/>
    </source>
</evidence>
<dbReference type="GeneID" id="37038274"/>
<keyword evidence="5" id="KW-0498">Mitosis</keyword>
<dbReference type="GO" id="GO:0051301">
    <property type="term" value="P:cell division"/>
    <property type="evidence" value="ECO:0007669"/>
    <property type="project" value="UniProtKB-KW"/>
</dbReference>
<dbReference type="PANTHER" id="PTHR14527">
    <property type="entry name" value="PROTEIN MIS12 HOMOLOG"/>
    <property type="match status" value="1"/>
</dbReference>
<keyword evidence="4" id="KW-0132">Cell division</keyword>
<evidence type="ECO:0000313" key="11">
    <source>
        <dbReference type="EMBL" id="PWN40122.1"/>
    </source>
</evidence>
<keyword evidence="9" id="KW-0137">Centromere</keyword>
<gene>
    <name evidence="11" type="ORF">IE81DRAFT_349542</name>
</gene>
<evidence type="ECO:0000256" key="10">
    <source>
        <dbReference type="SAM" id="MobiDB-lite"/>
    </source>
</evidence>
<comment type="subcellular location">
    <subcellularLocation>
        <location evidence="1">Chromosome</location>
        <location evidence="1">Centromere</location>
        <location evidence="1">Kinetochore</location>
    </subcellularLocation>
</comment>
<evidence type="ECO:0000256" key="9">
    <source>
        <dbReference type="ARBA" id="ARBA00023328"/>
    </source>
</evidence>
<dbReference type="EMBL" id="KZ819429">
    <property type="protein sequence ID" value="PWN40122.1"/>
    <property type="molecule type" value="Genomic_DNA"/>
</dbReference>
<evidence type="ECO:0000256" key="2">
    <source>
        <dbReference type="ARBA" id="ARBA00008643"/>
    </source>
</evidence>
<dbReference type="Pfam" id="PF05859">
    <property type="entry name" value="Mis12"/>
    <property type="match status" value="1"/>
</dbReference>
<comment type="similarity">
    <text evidence="2">Belongs to the mis12 family.</text>
</comment>
<dbReference type="RefSeq" id="XP_025367282.1">
    <property type="nucleotide sequence ID" value="XM_025516404.1"/>
</dbReference>
<evidence type="ECO:0000256" key="6">
    <source>
        <dbReference type="ARBA" id="ARBA00022838"/>
    </source>
</evidence>
<evidence type="ECO:0000256" key="4">
    <source>
        <dbReference type="ARBA" id="ARBA00022618"/>
    </source>
</evidence>
<evidence type="ECO:0000256" key="8">
    <source>
        <dbReference type="ARBA" id="ARBA00023306"/>
    </source>
</evidence>
<dbReference type="GO" id="GO:0000070">
    <property type="term" value="P:mitotic sister chromatid segregation"/>
    <property type="evidence" value="ECO:0007669"/>
    <property type="project" value="TreeGrafter"/>
</dbReference>
<sequence length="397" mass="41987">MSSSAAAAAASSSSSSSAVIASPDVPSTDAHIQLLTEHLGFNPKTFIDDLVYTSNEHLYFIAEQFENHVKDCLKGQEDGDRQAEQGVHALLTLLENALDATFDTLELYCLRHVFGITPRQAALITLPHHRGLDLRPAASRGGDNVDASAHQSSKARRKSSSSKRNEKQIGDVATSARQESEQLAEQERLLRRKITAARAVKHSLVLATEAAKRKLHRAESVLSTFSAILSQNPTSFTSAPIIPTTLPQATRKMLTDTSELISSLEALRAVDPLGASLSVEDRPGGSGPTSASTSDRTGASGSGSTKEKAWKGDRDKYVAWEANQIIAGVKAKQRERERSIASAAAASADADAAASTEGGPSAEGGERKSQAPGTPRGNKRGNAAAEGTAVSKRKSAR</sequence>
<dbReference type="GO" id="GO:0051382">
    <property type="term" value="P:kinetochore assembly"/>
    <property type="evidence" value="ECO:0007669"/>
    <property type="project" value="TreeGrafter"/>
</dbReference>
<feature type="compositionally biased region" description="Polar residues" evidence="10">
    <location>
        <begin position="295"/>
        <end position="304"/>
    </location>
</feature>
<dbReference type="InterPro" id="IPR008685">
    <property type="entry name" value="Centromere_Mis12"/>
</dbReference>
<dbReference type="InParanoid" id="A0A316VRI3"/>
<feature type="region of interest" description="Disordered" evidence="10">
    <location>
        <begin position="327"/>
        <end position="397"/>
    </location>
</feature>
<keyword evidence="6" id="KW-0995">Kinetochore</keyword>
<protein>
    <recommendedName>
        <fullName evidence="13">Mis12-domain-containing protein</fullName>
    </recommendedName>
</protein>
<feature type="compositionally biased region" description="Low complexity" evidence="10">
    <location>
        <begin position="341"/>
        <end position="355"/>
    </location>
</feature>
<dbReference type="GO" id="GO:0005634">
    <property type="term" value="C:nucleus"/>
    <property type="evidence" value="ECO:0007669"/>
    <property type="project" value="InterPro"/>
</dbReference>
<dbReference type="AlphaFoldDB" id="A0A316VRI3"/>
<evidence type="ECO:0000256" key="5">
    <source>
        <dbReference type="ARBA" id="ARBA00022776"/>
    </source>
</evidence>
<accession>A0A316VRI3</accession>
<dbReference type="GO" id="GO:0000444">
    <property type="term" value="C:MIS12/MIND type complex"/>
    <property type="evidence" value="ECO:0007669"/>
    <property type="project" value="TreeGrafter"/>
</dbReference>
<reference evidence="11 12" key="1">
    <citation type="journal article" date="2018" name="Mol. Biol. Evol.">
        <title>Broad Genomic Sampling Reveals a Smut Pathogenic Ancestry of the Fungal Clade Ustilaginomycotina.</title>
        <authorList>
            <person name="Kijpornyongpan T."/>
            <person name="Mondo S.J."/>
            <person name="Barry K."/>
            <person name="Sandor L."/>
            <person name="Lee J."/>
            <person name="Lipzen A."/>
            <person name="Pangilinan J."/>
            <person name="LaButti K."/>
            <person name="Hainaut M."/>
            <person name="Henrissat B."/>
            <person name="Grigoriev I.V."/>
            <person name="Spatafora J.W."/>
            <person name="Aime M.C."/>
        </authorList>
    </citation>
    <scope>NUCLEOTIDE SEQUENCE [LARGE SCALE GENOMIC DNA]</scope>
    <source>
        <strain evidence="11 12">MCA 4658</strain>
    </source>
</reference>
<organism evidence="11 12">
    <name type="scientific">Ceraceosorus guamensis</name>
    <dbReference type="NCBI Taxonomy" id="1522189"/>
    <lineage>
        <taxon>Eukaryota</taxon>
        <taxon>Fungi</taxon>
        <taxon>Dikarya</taxon>
        <taxon>Basidiomycota</taxon>
        <taxon>Ustilaginomycotina</taxon>
        <taxon>Exobasidiomycetes</taxon>
        <taxon>Ceraceosorales</taxon>
        <taxon>Ceraceosoraceae</taxon>
        <taxon>Ceraceosorus</taxon>
    </lineage>
</organism>
<dbReference type="OrthoDB" id="1884855at2759"/>
<dbReference type="PANTHER" id="PTHR14527:SF2">
    <property type="entry name" value="PROTEIN MIS12 HOMOLOG"/>
    <property type="match status" value="1"/>
</dbReference>
<name>A0A316VRI3_9BASI</name>
<feature type="region of interest" description="Disordered" evidence="10">
    <location>
        <begin position="135"/>
        <end position="181"/>
    </location>
</feature>
<keyword evidence="8" id="KW-0131">Cell cycle</keyword>
<evidence type="ECO:0008006" key="13">
    <source>
        <dbReference type="Google" id="ProtNLM"/>
    </source>
</evidence>
<evidence type="ECO:0000256" key="1">
    <source>
        <dbReference type="ARBA" id="ARBA00004629"/>
    </source>
</evidence>
<dbReference type="Proteomes" id="UP000245783">
    <property type="component" value="Unassembled WGS sequence"/>
</dbReference>
<feature type="region of interest" description="Disordered" evidence="10">
    <location>
        <begin position="275"/>
        <end position="312"/>
    </location>
</feature>
<evidence type="ECO:0000313" key="12">
    <source>
        <dbReference type="Proteomes" id="UP000245783"/>
    </source>
</evidence>
<keyword evidence="12" id="KW-1185">Reference proteome</keyword>
<keyword evidence="3" id="KW-0158">Chromosome</keyword>
<proteinExistence type="inferred from homology"/>